<dbReference type="OrthoDB" id="2961638at2"/>
<evidence type="ECO:0000313" key="3">
    <source>
        <dbReference type="Proteomes" id="UP000269374"/>
    </source>
</evidence>
<gene>
    <name evidence="2" type="ORF">D7I46_08475</name>
</gene>
<feature type="transmembrane region" description="Helical" evidence="1">
    <location>
        <begin position="109"/>
        <end position="134"/>
    </location>
</feature>
<organism evidence="2 3">
    <name type="scientific">Lactococcus allomyrinae</name>
    <dbReference type="NCBI Taxonomy" id="2419773"/>
    <lineage>
        <taxon>Bacteria</taxon>
        <taxon>Bacillati</taxon>
        <taxon>Bacillota</taxon>
        <taxon>Bacilli</taxon>
        <taxon>Lactobacillales</taxon>
        <taxon>Streptococcaceae</taxon>
        <taxon>Lactococcus</taxon>
    </lineage>
</organism>
<proteinExistence type="predicted"/>
<feature type="transmembrane region" description="Helical" evidence="1">
    <location>
        <begin position="236"/>
        <end position="255"/>
    </location>
</feature>
<keyword evidence="1" id="KW-0472">Membrane</keyword>
<dbReference type="EMBL" id="CP032627">
    <property type="protein sequence ID" value="AYG01124.1"/>
    <property type="molecule type" value="Genomic_DNA"/>
</dbReference>
<protein>
    <recommendedName>
        <fullName evidence="4">ABC transporter permease</fullName>
    </recommendedName>
</protein>
<feature type="transmembrane region" description="Helical" evidence="1">
    <location>
        <begin position="195"/>
        <end position="216"/>
    </location>
</feature>
<sequence length="260" mass="29506">MGAILYRISKRHQLWLITICGIILGVSGLVTGKIIGNFPQDNYLFYPVSAYSMGILVIPFPAFVIYKFLFPLIASMGVGDLVAEDLNSGYIKSFIPRSNFKKYLSQNMLLSFFIGGIISIVPAVVNFISLFFFIPHTALNPYYSMFLVDSQEFIPQLYYGNPLIYFIIRIVFIFIFGGALSVFATSISFLMRNRYLSLAIPMFLVLFIDMIIQFFVPDRFTITSQFIGTQNIQVSGIIFITLVFIFSIVTLFVGVKKHEI</sequence>
<keyword evidence="3" id="KW-1185">Reference proteome</keyword>
<feature type="transmembrane region" description="Helical" evidence="1">
    <location>
        <begin position="12"/>
        <end position="31"/>
    </location>
</feature>
<evidence type="ECO:0000256" key="1">
    <source>
        <dbReference type="SAM" id="Phobius"/>
    </source>
</evidence>
<keyword evidence="1" id="KW-1133">Transmembrane helix</keyword>
<evidence type="ECO:0000313" key="2">
    <source>
        <dbReference type="EMBL" id="AYG01124.1"/>
    </source>
</evidence>
<dbReference type="AlphaFoldDB" id="A0A387BFS9"/>
<reference evidence="2 3" key="1">
    <citation type="submission" date="2018-09" db="EMBL/GenBank/DDBJ databases">
        <title>Genome sequencing of strain 1JSPR-7.</title>
        <authorList>
            <person name="Heo J."/>
            <person name="Kim S.-J."/>
            <person name="Kwon S.-W."/>
        </authorList>
    </citation>
    <scope>NUCLEOTIDE SEQUENCE [LARGE SCALE GENOMIC DNA]</scope>
    <source>
        <strain evidence="2 3">1JSPR-7</strain>
    </source>
</reference>
<evidence type="ECO:0008006" key="4">
    <source>
        <dbReference type="Google" id="ProtNLM"/>
    </source>
</evidence>
<feature type="transmembrane region" description="Helical" evidence="1">
    <location>
        <begin position="43"/>
        <end position="66"/>
    </location>
</feature>
<accession>A0A387BFS9</accession>
<keyword evidence="1" id="KW-0812">Transmembrane</keyword>
<feature type="transmembrane region" description="Helical" evidence="1">
    <location>
        <begin position="163"/>
        <end position="183"/>
    </location>
</feature>
<name>A0A387BFS9_9LACT</name>
<dbReference type="Proteomes" id="UP000269374">
    <property type="component" value="Chromosome"/>
</dbReference>
<dbReference type="KEGG" id="lact:D7I46_08475"/>